<evidence type="ECO:0000313" key="3">
    <source>
        <dbReference type="Proteomes" id="UP000018896"/>
    </source>
</evidence>
<dbReference type="PROSITE" id="PS51257">
    <property type="entry name" value="PROKAR_LIPOPROTEIN"/>
    <property type="match status" value="1"/>
</dbReference>
<keyword evidence="3" id="KW-1185">Reference proteome</keyword>
<dbReference type="AlphaFoldDB" id="W4QQG7"/>
<gene>
    <name evidence="2" type="ORF">JCM9157_1370</name>
</gene>
<evidence type="ECO:0000313" key="2">
    <source>
        <dbReference type="EMBL" id="GAE34321.1"/>
    </source>
</evidence>
<proteinExistence type="predicted"/>
<dbReference type="RefSeq" id="WP_035663145.1">
    <property type="nucleotide sequence ID" value="NZ_BAUV01000007.1"/>
</dbReference>
<evidence type="ECO:0000256" key="1">
    <source>
        <dbReference type="SAM" id="SignalP"/>
    </source>
</evidence>
<feature type="chain" id="PRO_5039009378" evidence="1">
    <location>
        <begin position="20"/>
        <end position="212"/>
    </location>
</feature>
<reference evidence="2 3" key="1">
    <citation type="journal article" date="2014" name="Genome Announc.">
        <title>Draft Genome Sequences of Three Alkaliphilic Bacillus Strains, Bacillus wakoensis JCM 9140T, Bacillus akibai JCM 9157T, and Bacillus hemicellulosilyticus JCM 9152T.</title>
        <authorList>
            <person name="Yuki M."/>
            <person name="Oshima K."/>
            <person name="Suda W."/>
            <person name="Oshida Y."/>
            <person name="Kitamura K."/>
            <person name="Iida T."/>
            <person name="Hattori M."/>
            <person name="Ohkuma M."/>
        </authorList>
    </citation>
    <scope>NUCLEOTIDE SEQUENCE [LARGE SCALE GENOMIC DNA]</scope>
    <source>
        <strain evidence="2 3">JCM 9157</strain>
    </source>
</reference>
<dbReference type="OrthoDB" id="2888473at2"/>
<feature type="signal peptide" evidence="1">
    <location>
        <begin position="1"/>
        <end position="19"/>
    </location>
</feature>
<accession>W4QQG7</accession>
<organism evidence="2 3">
    <name type="scientific">Halalkalibacter akibai (strain ATCC 43226 / DSM 21942 / CIP 109018 / JCM 9157 / 1139)</name>
    <name type="common">Bacillus akibai</name>
    <dbReference type="NCBI Taxonomy" id="1236973"/>
    <lineage>
        <taxon>Bacteria</taxon>
        <taxon>Bacillati</taxon>
        <taxon>Bacillota</taxon>
        <taxon>Bacilli</taxon>
        <taxon>Bacillales</taxon>
        <taxon>Bacillaceae</taxon>
        <taxon>Halalkalibacter</taxon>
    </lineage>
</organism>
<name>W4QQG7_HALA3</name>
<dbReference type="Proteomes" id="UP000018896">
    <property type="component" value="Unassembled WGS sequence"/>
</dbReference>
<keyword evidence="1" id="KW-0732">Signal</keyword>
<comment type="caution">
    <text evidence="2">The sequence shown here is derived from an EMBL/GenBank/DDBJ whole genome shotgun (WGS) entry which is preliminary data.</text>
</comment>
<dbReference type="STRING" id="1236973.JCM9157_1370"/>
<sequence>MKKTSLLIISISLFSFALIACTNVEENDPVIEQEIDKEADLSEEIIEEKDTEVDLAEIKEEEEEEEDSIADGIGHHGELPYEWAGTYQLEKGTYSLVFNENEFGDESILVAFILENKNILDLEHHAAHLFEATPEETDVNHHFIAQHEFVYNLPLNSDATHFTFEVVETGSYVLFTEHHAHEFQMQISNEDGFEITVEHEKEYEGHDHSHSH</sequence>
<dbReference type="EMBL" id="BAUV01000007">
    <property type="protein sequence ID" value="GAE34321.1"/>
    <property type="molecule type" value="Genomic_DNA"/>
</dbReference>
<dbReference type="eggNOG" id="COG0523">
    <property type="taxonomic scope" value="Bacteria"/>
</dbReference>
<protein>
    <submittedName>
        <fullName evidence="2">ABC-type metal ion transport system periplasmic component</fullName>
    </submittedName>
</protein>